<evidence type="ECO:0000256" key="16">
    <source>
        <dbReference type="PIRSR" id="PIRSR621190-4"/>
    </source>
</evidence>
<dbReference type="STRING" id="240159.A0A4U5V799"/>
<dbReference type="GO" id="GO:0008270">
    <property type="term" value="F:zinc ion binding"/>
    <property type="evidence" value="ECO:0007669"/>
    <property type="project" value="InterPro"/>
</dbReference>
<evidence type="ECO:0000256" key="7">
    <source>
        <dbReference type="ARBA" id="ARBA00022833"/>
    </source>
</evidence>
<keyword evidence="11 15" id="KW-1015">Disulfide bond</keyword>
<evidence type="ECO:0000256" key="12">
    <source>
        <dbReference type="PIRSR" id="PIRSR001191-1"/>
    </source>
</evidence>
<feature type="binding site" evidence="14">
    <location>
        <position position="229"/>
    </location>
    <ligand>
        <name>Ca(2+)</name>
        <dbReference type="ChEBI" id="CHEBI:29108"/>
        <label>4</label>
    </ligand>
</feature>
<dbReference type="GO" id="GO:0006508">
    <property type="term" value="P:proteolysis"/>
    <property type="evidence" value="ECO:0007669"/>
    <property type="project" value="UniProtKB-KW"/>
</dbReference>
<keyword evidence="3 13" id="KW-0479">Metal-binding</keyword>
<dbReference type="SMART" id="SM00120">
    <property type="entry name" value="HX"/>
    <property type="match status" value="4"/>
</dbReference>
<dbReference type="GO" id="GO:0030574">
    <property type="term" value="P:collagen catabolic process"/>
    <property type="evidence" value="ECO:0007669"/>
    <property type="project" value="TreeGrafter"/>
</dbReference>
<keyword evidence="22" id="KW-1185">Reference proteome</keyword>
<dbReference type="Pfam" id="PF01471">
    <property type="entry name" value="PG_binding_1"/>
    <property type="match status" value="1"/>
</dbReference>
<proteinExistence type="inferred from homology"/>
<feature type="active site" evidence="12">
    <location>
        <position position="176"/>
    </location>
</feature>
<dbReference type="CDD" id="cd00094">
    <property type="entry name" value="HX"/>
    <property type="match status" value="1"/>
</dbReference>
<dbReference type="FunFam" id="2.110.10.10:FF:000002">
    <property type="entry name" value="Matrix metallopeptidase 3"/>
    <property type="match status" value="1"/>
</dbReference>
<dbReference type="InterPro" id="IPR006026">
    <property type="entry name" value="Peptidase_Metallo"/>
</dbReference>
<dbReference type="PIRSF" id="PIRSF001191">
    <property type="entry name" value="Peptidase_M10A_matrix"/>
    <property type="match status" value="1"/>
</dbReference>
<evidence type="ECO:0000256" key="15">
    <source>
        <dbReference type="PIRSR" id="PIRSR621190-3"/>
    </source>
</evidence>
<feature type="binding site" evidence="13">
    <location>
        <position position="179"/>
    </location>
    <ligand>
        <name>Zn(2+)</name>
        <dbReference type="ChEBI" id="CHEBI:29105"/>
        <label>2</label>
        <note>catalytic</note>
    </ligand>
</feature>
<feature type="repeat" description="Hemopexin" evidence="18">
    <location>
        <begin position="268"/>
        <end position="312"/>
    </location>
</feature>
<feature type="binding site" evidence="14">
    <location>
        <position position="193"/>
    </location>
    <ligand>
        <name>Zn(2+)</name>
        <dbReference type="ChEBI" id="CHEBI:29105"/>
        <label>2</label>
        <note>catalytic</note>
    </ligand>
</feature>
<feature type="binding site" evidence="14">
    <location>
        <position position="272"/>
    </location>
    <ligand>
        <name>Ca(2+)</name>
        <dbReference type="ChEBI" id="CHEBI:29108"/>
        <label>4</label>
    </ligand>
</feature>
<dbReference type="Proteomes" id="UP000298787">
    <property type="component" value="Chromosome 15"/>
</dbReference>
<dbReference type="EMBL" id="CM014092">
    <property type="protein sequence ID" value="TKS83773.1"/>
    <property type="molecule type" value="Genomic_DNA"/>
</dbReference>
<keyword evidence="7 13" id="KW-0862">Zinc</keyword>
<evidence type="ECO:0000256" key="1">
    <source>
        <dbReference type="ARBA" id="ARBA00010370"/>
    </source>
</evidence>
<evidence type="ECO:0000256" key="11">
    <source>
        <dbReference type="ARBA" id="ARBA00023157"/>
    </source>
</evidence>
<organism evidence="21 22">
    <name type="scientific">Collichthys lucidus</name>
    <name type="common">Big head croaker</name>
    <name type="synonym">Sciaena lucida</name>
    <dbReference type="NCBI Taxonomy" id="240159"/>
    <lineage>
        <taxon>Eukaryota</taxon>
        <taxon>Metazoa</taxon>
        <taxon>Chordata</taxon>
        <taxon>Craniata</taxon>
        <taxon>Vertebrata</taxon>
        <taxon>Euteleostomi</taxon>
        <taxon>Actinopterygii</taxon>
        <taxon>Neopterygii</taxon>
        <taxon>Teleostei</taxon>
        <taxon>Neoteleostei</taxon>
        <taxon>Acanthomorphata</taxon>
        <taxon>Eupercaria</taxon>
        <taxon>Sciaenidae</taxon>
        <taxon>Collichthys</taxon>
    </lineage>
</organism>
<evidence type="ECO:0000256" key="14">
    <source>
        <dbReference type="PIRSR" id="PIRSR621190-2"/>
    </source>
</evidence>
<evidence type="ECO:0000256" key="13">
    <source>
        <dbReference type="PIRSR" id="PIRSR001191-2"/>
    </source>
</evidence>
<evidence type="ECO:0000256" key="10">
    <source>
        <dbReference type="ARBA" id="ARBA00023145"/>
    </source>
</evidence>
<name>A0A4U5V799_COLLU</name>
<keyword evidence="9" id="KW-0482">Metalloprotease</keyword>
<gene>
    <name evidence="21" type="ORF">D9C73_017886</name>
</gene>
<feature type="binding site" evidence="13">
    <location>
        <position position="185"/>
    </location>
    <ligand>
        <name>Zn(2+)</name>
        <dbReference type="ChEBI" id="CHEBI:29105"/>
        <label>2</label>
        <note>catalytic</note>
    </ligand>
</feature>
<dbReference type="InterPro" id="IPR021190">
    <property type="entry name" value="Pept_M10A"/>
</dbReference>
<dbReference type="Pfam" id="PF00413">
    <property type="entry name" value="Peptidase_M10"/>
    <property type="match status" value="1"/>
</dbReference>
<dbReference type="InterPro" id="IPR024079">
    <property type="entry name" value="MetalloPept_cat_dom_sf"/>
</dbReference>
<dbReference type="SUPFAM" id="SSF50923">
    <property type="entry name" value="Hemopexin-like domain"/>
    <property type="match status" value="1"/>
</dbReference>
<feature type="modified residue" description="Phosphotyrosine; by PKDCC" evidence="16">
    <location>
        <position position="301"/>
    </location>
</feature>
<keyword evidence="8 14" id="KW-0106">Calcium</keyword>
<feature type="binding site" evidence="14">
    <location>
        <position position="157"/>
    </location>
    <ligand>
        <name>Ca(2+)</name>
        <dbReference type="ChEBI" id="CHEBI:29108"/>
        <label>2</label>
    </ligand>
</feature>
<comment type="cofactor">
    <cofactor evidence="14">
        <name>Ca(2+)</name>
        <dbReference type="ChEBI" id="CHEBI:29108"/>
    </cofactor>
    <text evidence="14">Can bind about 5 Ca(2+) ions per subunit.</text>
</comment>
<evidence type="ECO:0000256" key="3">
    <source>
        <dbReference type="ARBA" id="ARBA00022723"/>
    </source>
</evidence>
<dbReference type="InterPro" id="IPR018487">
    <property type="entry name" value="Hemopexin-like_repeat"/>
</dbReference>
<dbReference type="GO" id="GO:0031012">
    <property type="term" value="C:extracellular matrix"/>
    <property type="evidence" value="ECO:0007669"/>
    <property type="project" value="InterPro"/>
</dbReference>
<feature type="chain" id="PRO_5020766398" evidence="19">
    <location>
        <begin position="19"/>
        <end position="407"/>
    </location>
</feature>
<keyword evidence="5" id="KW-0677">Repeat</keyword>
<dbReference type="Gene3D" id="3.40.390.10">
    <property type="entry name" value="Collagenase (Catalytic Domain)"/>
    <property type="match status" value="2"/>
</dbReference>
<dbReference type="InterPro" id="IPR001818">
    <property type="entry name" value="Pept_M10_metallopeptidase"/>
</dbReference>
<evidence type="ECO:0000256" key="18">
    <source>
        <dbReference type="PROSITE-ProRule" id="PRU01011"/>
    </source>
</evidence>
<evidence type="ECO:0000256" key="5">
    <source>
        <dbReference type="ARBA" id="ARBA00022737"/>
    </source>
</evidence>
<evidence type="ECO:0000256" key="19">
    <source>
        <dbReference type="SAM" id="SignalP"/>
    </source>
</evidence>
<evidence type="ECO:0000256" key="8">
    <source>
        <dbReference type="ARBA" id="ARBA00022837"/>
    </source>
</evidence>
<comment type="similarity">
    <text evidence="1">Belongs to the peptidase M10A family.</text>
</comment>
<dbReference type="PANTHER" id="PTHR10201">
    <property type="entry name" value="MATRIX METALLOPROTEINASE"/>
    <property type="match status" value="1"/>
</dbReference>
<keyword evidence="4 19" id="KW-0732">Signal</keyword>
<feature type="repeat" description="Hemopexin" evidence="18">
    <location>
        <begin position="363"/>
        <end position="406"/>
    </location>
</feature>
<feature type="disulfide bond" evidence="15">
    <location>
        <begin position="222"/>
        <end position="406"/>
    </location>
</feature>
<keyword evidence="2" id="KW-0645">Protease</keyword>
<dbReference type="SUPFAM" id="SSF47090">
    <property type="entry name" value="PGBD-like"/>
    <property type="match status" value="1"/>
</dbReference>
<dbReference type="SMART" id="SM00235">
    <property type="entry name" value="ZnMc"/>
    <property type="match status" value="1"/>
</dbReference>
<feature type="domain" description="Peptidase metallopeptidase" evidence="20">
    <location>
        <begin position="104"/>
        <end position="221"/>
    </location>
</feature>
<feature type="binding site" description="in inhibited form" evidence="14">
    <location>
        <position position="91"/>
    </location>
    <ligand>
        <name>Zn(2+)</name>
        <dbReference type="ChEBI" id="CHEBI:29105"/>
        <label>2</label>
        <note>catalytic</note>
    </ligand>
</feature>
<feature type="signal peptide" evidence="19">
    <location>
        <begin position="1"/>
        <end position="18"/>
    </location>
</feature>
<dbReference type="InterPro" id="IPR002477">
    <property type="entry name" value="Peptidoglycan-bd-like"/>
</dbReference>
<feature type="binding site" evidence="14">
    <location>
        <position position="123"/>
    </location>
    <ligand>
        <name>Ca(2+)</name>
        <dbReference type="ChEBI" id="CHEBI:29108"/>
        <label>1</label>
    </ligand>
</feature>
<dbReference type="InterPro" id="IPR000585">
    <property type="entry name" value="Hemopexin-like_dom"/>
</dbReference>
<feature type="binding site" evidence="13">
    <location>
        <position position="175"/>
    </location>
    <ligand>
        <name>Zn(2+)</name>
        <dbReference type="ChEBI" id="CHEBI:29105"/>
        <label>2</label>
        <note>catalytic</note>
    </ligand>
</feature>
<evidence type="ECO:0000313" key="21">
    <source>
        <dbReference type="EMBL" id="TKS83773.1"/>
    </source>
</evidence>
<comment type="cofactor">
    <cofactor evidence="14">
        <name>Zn(2+)</name>
        <dbReference type="ChEBI" id="CHEBI:29105"/>
    </cofactor>
    <text evidence="14">Binds 2 Zn(2+) ions per subunit.</text>
</comment>
<dbReference type="GO" id="GO:0004222">
    <property type="term" value="F:metalloendopeptidase activity"/>
    <property type="evidence" value="ECO:0007669"/>
    <property type="project" value="InterPro"/>
</dbReference>
<evidence type="ECO:0000256" key="9">
    <source>
        <dbReference type="ARBA" id="ARBA00023049"/>
    </source>
</evidence>
<dbReference type="Pfam" id="PF00045">
    <property type="entry name" value="Hemopexin"/>
    <property type="match status" value="3"/>
</dbReference>
<dbReference type="InterPro" id="IPR036375">
    <property type="entry name" value="Hemopexin-like_dom_sf"/>
</dbReference>
<feature type="binding site" evidence="14">
    <location>
        <position position="367"/>
    </location>
    <ligand>
        <name>Ca(2+)</name>
        <dbReference type="ChEBI" id="CHEBI:29108"/>
        <label>4</label>
    </ligand>
</feature>
<reference evidence="21 22" key="1">
    <citation type="submission" date="2019-01" db="EMBL/GenBank/DDBJ databases">
        <title>Genome Assembly of Collichthys lucidus.</title>
        <authorList>
            <person name="Cai M."/>
            <person name="Xiao S."/>
        </authorList>
    </citation>
    <scope>NUCLEOTIDE SEQUENCE [LARGE SCALE GENOMIC DNA]</scope>
    <source>
        <strain evidence="21">JT15FE1705JMU</strain>
        <tissue evidence="21">Muscle</tissue>
    </source>
</reference>
<dbReference type="PANTHER" id="PTHR10201:SF316">
    <property type="entry name" value="STROMELYSIN-2 PRECURSOR"/>
    <property type="match status" value="1"/>
</dbReference>
<dbReference type="AlphaFoldDB" id="A0A4U5V799"/>
<feature type="binding site" evidence="14">
    <location>
        <position position="320"/>
    </location>
    <ligand>
        <name>Ca(2+)</name>
        <dbReference type="ChEBI" id="CHEBI:29108"/>
        <label>5</label>
    </ligand>
</feature>
<dbReference type="Gene3D" id="2.110.10.10">
    <property type="entry name" value="Hemopexin-like domain"/>
    <property type="match status" value="1"/>
</dbReference>
<evidence type="ECO:0000256" key="17">
    <source>
        <dbReference type="PIRSR" id="PIRSR621190-5"/>
    </source>
</evidence>
<evidence type="ECO:0000313" key="22">
    <source>
        <dbReference type="Proteomes" id="UP000298787"/>
    </source>
</evidence>
<dbReference type="SUPFAM" id="SSF55486">
    <property type="entry name" value="Metalloproteases ('zincins'), catalytic domain"/>
    <property type="match status" value="1"/>
</dbReference>
<dbReference type="PROSITE" id="PS51642">
    <property type="entry name" value="HEMOPEXIN_2"/>
    <property type="match status" value="3"/>
</dbReference>
<evidence type="ECO:0000256" key="2">
    <source>
        <dbReference type="ARBA" id="ARBA00022670"/>
    </source>
</evidence>
<evidence type="ECO:0000256" key="4">
    <source>
        <dbReference type="ARBA" id="ARBA00022729"/>
    </source>
</evidence>
<evidence type="ECO:0000259" key="20">
    <source>
        <dbReference type="SMART" id="SM00235"/>
    </source>
</evidence>
<protein>
    <submittedName>
        <fullName evidence="21">Collagenase 3</fullName>
    </submittedName>
</protein>
<dbReference type="GO" id="GO:0030198">
    <property type="term" value="P:extracellular matrix organization"/>
    <property type="evidence" value="ECO:0007669"/>
    <property type="project" value="TreeGrafter"/>
</dbReference>
<accession>A0A4U5V799</accession>
<keyword evidence="10" id="KW-0865">Zymogen</keyword>
<keyword evidence="6" id="KW-0378">Hydrolase</keyword>
<evidence type="ECO:0000256" key="6">
    <source>
        <dbReference type="ARBA" id="ARBA00022801"/>
    </source>
</evidence>
<feature type="short sequence motif" description="Cysteine switch" evidence="17">
    <location>
        <begin position="89"/>
        <end position="96"/>
    </location>
</feature>
<feature type="binding site" evidence="14">
    <location>
        <position position="274"/>
    </location>
    <ligand>
        <name>Ca(2+)</name>
        <dbReference type="ChEBI" id="CHEBI:29108"/>
        <label>5</label>
    </ligand>
</feature>
<feature type="repeat" description="Hemopexin" evidence="18">
    <location>
        <begin position="314"/>
        <end position="362"/>
    </location>
</feature>
<sequence length="407" mass="46927">MDGALAVMMVVIVAHSGAVPTGSPSQEDLSKAQAYLSQFFSDVGVSAPNTVRRSALDSFDDTLRKMQEYFGLEVTGQLDSNTMEVMARPRCGFTDVTRYSHFDGEPKWEKPVVTYRITNYTPDLSQREVDATIAKALKIYSDVIPLDFNQIYRGTADIMILFKAQGFNLFLVAAHEFGHALGLAHSNVETALMYPSYTYVDTDGYVLPDDDRRGVQAVYDRCSRHLMFDAATSIKGNLYFFKDKYFWKKSRFWDGVSMRRIGSVWPGVERVDAAYAYKNSAFFFEGNQYWEVRRTIVMSGYPKPLSDLGFPSSVTKVDAAVHVSFKRRTLFFVRDKYWSYNEKRRRMDGGYPRFIYKDLPGVGYRVDAAFQNRAYLYFTYGSRQVEYHYRRRRVIRTLLNNGWMDCD</sequence>
<dbReference type="InterPro" id="IPR036365">
    <property type="entry name" value="PGBD-like_sf"/>
</dbReference>